<keyword evidence="4" id="KW-1185">Reference proteome</keyword>
<accession>A0AAE3QAN1</accession>
<evidence type="ECO:0000256" key="1">
    <source>
        <dbReference type="ARBA" id="ARBA00022857"/>
    </source>
</evidence>
<dbReference type="EMBL" id="JALDYZ010000004">
    <property type="protein sequence ID" value="MDI7922282.1"/>
    <property type="molecule type" value="Genomic_DNA"/>
</dbReference>
<proteinExistence type="predicted"/>
<reference evidence="3" key="1">
    <citation type="submission" date="2022-03" db="EMBL/GenBank/DDBJ databases">
        <title>Fererhizobium litorale gen. nov., sp. nov., isolated from sandy sediments of the Sea of Japan seashore.</title>
        <authorList>
            <person name="Romanenko L."/>
            <person name="Kurilenko V."/>
            <person name="Otstavnykh N."/>
            <person name="Svetashev V."/>
            <person name="Tekutyeva L."/>
            <person name="Isaeva M."/>
            <person name="Mikhailov V."/>
        </authorList>
    </citation>
    <scope>NUCLEOTIDE SEQUENCE</scope>
    <source>
        <strain evidence="3">KMM 9576</strain>
    </source>
</reference>
<dbReference type="RefSeq" id="WP_311787772.1">
    <property type="nucleotide sequence ID" value="NZ_JALDYY010000011.1"/>
</dbReference>
<evidence type="ECO:0000313" key="4">
    <source>
        <dbReference type="Proteomes" id="UP001161580"/>
    </source>
</evidence>
<gene>
    <name evidence="3" type="ORF">MRS75_09315</name>
</gene>
<dbReference type="InterPro" id="IPR051164">
    <property type="entry name" value="NmrA-like_oxidored"/>
</dbReference>
<dbReference type="PANTHER" id="PTHR42748:SF3">
    <property type="entry name" value="BLL4366 PROTEIN"/>
    <property type="match status" value="1"/>
</dbReference>
<evidence type="ECO:0000259" key="2">
    <source>
        <dbReference type="Pfam" id="PF13460"/>
    </source>
</evidence>
<protein>
    <submittedName>
        <fullName evidence="3">SDR family oxidoreductase</fullName>
    </submittedName>
</protein>
<name>A0AAE3QAN1_9HYPH</name>
<feature type="domain" description="NAD(P)-binding" evidence="2">
    <location>
        <begin position="7"/>
        <end position="174"/>
    </location>
</feature>
<keyword evidence="1" id="KW-0521">NADP</keyword>
<comment type="caution">
    <text evidence="3">The sequence shown here is derived from an EMBL/GenBank/DDBJ whole genome shotgun (WGS) entry which is preliminary data.</text>
</comment>
<sequence length="249" mass="26273">MKAVIIGGSGLIGTRVAEILASGGHEVIAASRRNGIDAVTGEGLAEALAGADVLVDVSNSPSFEDQAVMEFFQKTTTNLAKTGKQAGIRHFVALSVVGTDRLPENGYFRAKLAQETIIRSSGIPYTILRATQFIEFLDAIAYTATSGNEVRVSTAFLQPIAANDVSRFVAEAAQASPANGIIEIAGPERFPMDVVVKEYLALKEDARTVIGDAEAEYFGAKLLPGSLVSDENPKLGSTTLKKWLADQAG</sequence>
<organism evidence="3 4">
    <name type="scientific">Ferirhizobium litorale</name>
    <dbReference type="NCBI Taxonomy" id="2927786"/>
    <lineage>
        <taxon>Bacteria</taxon>
        <taxon>Pseudomonadati</taxon>
        <taxon>Pseudomonadota</taxon>
        <taxon>Alphaproteobacteria</taxon>
        <taxon>Hyphomicrobiales</taxon>
        <taxon>Rhizobiaceae</taxon>
        <taxon>Ferirhizobium</taxon>
    </lineage>
</organism>
<dbReference type="PANTHER" id="PTHR42748">
    <property type="entry name" value="NITROGEN METABOLITE REPRESSION PROTEIN NMRA FAMILY MEMBER"/>
    <property type="match status" value="1"/>
</dbReference>
<dbReference type="InterPro" id="IPR036291">
    <property type="entry name" value="NAD(P)-bd_dom_sf"/>
</dbReference>
<dbReference type="AlphaFoldDB" id="A0AAE3QAN1"/>
<dbReference type="InterPro" id="IPR016040">
    <property type="entry name" value="NAD(P)-bd_dom"/>
</dbReference>
<dbReference type="Pfam" id="PF13460">
    <property type="entry name" value="NAD_binding_10"/>
    <property type="match status" value="1"/>
</dbReference>
<dbReference type="Gene3D" id="3.40.50.720">
    <property type="entry name" value="NAD(P)-binding Rossmann-like Domain"/>
    <property type="match status" value="1"/>
</dbReference>
<dbReference type="SUPFAM" id="SSF51735">
    <property type="entry name" value="NAD(P)-binding Rossmann-fold domains"/>
    <property type="match status" value="1"/>
</dbReference>
<dbReference type="Proteomes" id="UP001161580">
    <property type="component" value="Unassembled WGS sequence"/>
</dbReference>
<evidence type="ECO:0000313" key="3">
    <source>
        <dbReference type="EMBL" id="MDI7922282.1"/>
    </source>
</evidence>